<dbReference type="eggNOG" id="ENOG5032ERI">
    <property type="taxonomic scope" value="Bacteria"/>
</dbReference>
<dbReference type="EMBL" id="CP006272">
    <property type="protein sequence ID" value="AGZ39595.1"/>
    <property type="molecule type" value="Genomic_DNA"/>
</dbReference>
<dbReference type="RefSeq" id="WP_023359126.1">
    <property type="nucleotide sequence ID" value="NC_022657.1"/>
</dbReference>
<name>U5VV72_9ACTN</name>
<dbReference type="AlphaFoldDB" id="U5VV72"/>
<accession>U5VV72</accession>
<organism evidence="1 2">
    <name type="scientific">Actinoplanes friuliensis DSM 7358</name>
    <dbReference type="NCBI Taxonomy" id="1246995"/>
    <lineage>
        <taxon>Bacteria</taxon>
        <taxon>Bacillati</taxon>
        <taxon>Actinomycetota</taxon>
        <taxon>Actinomycetes</taxon>
        <taxon>Micromonosporales</taxon>
        <taxon>Micromonosporaceae</taxon>
        <taxon>Actinoplanes</taxon>
    </lineage>
</organism>
<dbReference type="Proteomes" id="UP000017746">
    <property type="component" value="Chromosome"/>
</dbReference>
<protein>
    <submittedName>
        <fullName evidence="1">Uncharacterized protein</fullName>
    </submittedName>
</protein>
<gene>
    <name evidence="1" type="ORF">AFR_06530</name>
</gene>
<sequence length="107" mass="11504">MAARVPRGASGTPDQPNFRTDAKLTGLEIWLNGTDAELDAALIALNEAGRLLWRSTRRRLHGTGDQGRHSVHLRLAVAAEVRPVSQRGTAGADLIDLDAVRQARTSA</sequence>
<dbReference type="HOGENOM" id="CLU_175282_0_0_11"/>
<dbReference type="STRING" id="1246995.AFR_06530"/>
<evidence type="ECO:0000313" key="1">
    <source>
        <dbReference type="EMBL" id="AGZ39595.1"/>
    </source>
</evidence>
<keyword evidence="2" id="KW-1185">Reference proteome</keyword>
<dbReference type="KEGG" id="afs:AFR_06530"/>
<dbReference type="OrthoDB" id="3401663at2"/>
<proteinExistence type="predicted"/>
<reference evidence="1 2" key="1">
    <citation type="journal article" date="2014" name="J. Biotechnol.">
        <title>Complete genome sequence of the actinobacterium Actinoplanes friuliensis HAG 010964, producer of the lipopeptide antibiotic friulimycin.</title>
        <authorList>
            <person name="Ruckert C."/>
            <person name="Szczepanowski R."/>
            <person name="Albersmeier A."/>
            <person name="Goesmann A."/>
            <person name="Fischer N."/>
            <person name="Steinkamper A."/>
            <person name="Puhler A."/>
            <person name="Biener R."/>
            <person name="Schwartz D."/>
            <person name="Kalinowski J."/>
        </authorList>
    </citation>
    <scope>NUCLEOTIDE SEQUENCE [LARGE SCALE GENOMIC DNA]</scope>
    <source>
        <strain evidence="1 2">DSM 7358</strain>
    </source>
</reference>
<evidence type="ECO:0000313" key="2">
    <source>
        <dbReference type="Proteomes" id="UP000017746"/>
    </source>
</evidence>
<dbReference type="PATRIC" id="fig|1246995.3.peg.1324"/>